<dbReference type="Pfam" id="PF20260">
    <property type="entry name" value="PUA_4"/>
    <property type="match status" value="1"/>
</dbReference>
<evidence type="ECO:0000256" key="10">
    <source>
        <dbReference type="ARBA" id="ARBA00047944"/>
    </source>
</evidence>
<comment type="subcellular location">
    <subcellularLocation>
        <location evidence="1">Cytoplasm</location>
    </subcellularLocation>
</comment>
<evidence type="ECO:0000256" key="7">
    <source>
        <dbReference type="ARBA" id="ARBA00022679"/>
    </source>
</evidence>
<dbReference type="GO" id="GO:0005737">
    <property type="term" value="C:cytoplasm"/>
    <property type="evidence" value="ECO:0007669"/>
    <property type="project" value="UniProtKB-SubCell"/>
</dbReference>
<dbReference type="CDD" id="cd18084">
    <property type="entry name" value="RsmE-like"/>
    <property type="match status" value="1"/>
</dbReference>
<evidence type="ECO:0000256" key="4">
    <source>
        <dbReference type="ARBA" id="ARBA00022490"/>
    </source>
</evidence>
<keyword evidence="6" id="KW-0489">Methyltransferase</keyword>
<dbReference type="InterPro" id="IPR046887">
    <property type="entry name" value="RsmE_PUA-like"/>
</dbReference>
<dbReference type="EMBL" id="OY288114">
    <property type="protein sequence ID" value="CAJ0871234.1"/>
    <property type="molecule type" value="Genomic_DNA"/>
</dbReference>
<evidence type="ECO:0000256" key="9">
    <source>
        <dbReference type="ARBA" id="ARBA00025699"/>
    </source>
</evidence>
<evidence type="ECO:0000259" key="11">
    <source>
        <dbReference type="Pfam" id="PF04452"/>
    </source>
</evidence>
<dbReference type="NCBIfam" id="TIGR00046">
    <property type="entry name" value="RsmE family RNA methyltransferase"/>
    <property type="match status" value="1"/>
</dbReference>
<dbReference type="Pfam" id="PF04452">
    <property type="entry name" value="Methyltrans_RNA"/>
    <property type="match status" value="1"/>
</dbReference>
<comment type="function">
    <text evidence="9">Specifically methylates the N3 position of the uracil ring of uridine 1498 (m3U1498) in 16S rRNA. Acts on the fully assembled 30S ribosomal subunit.</text>
</comment>
<dbReference type="Gene3D" id="2.40.240.20">
    <property type="entry name" value="Hypothetical PUA domain-like, domain 1"/>
    <property type="match status" value="1"/>
</dbReference>
<evidence type="ECO:0000256" key="6">
    <source>
        <dbReference type="ARBA" id="ARBA00022603"/>
    </source>
</evidence>
<evidence type="ECO:0000256" key="1">
    <source>
        <dbReference type="ARBA" id="ARBA00004496"/>
    </source>
</evidence>
<dbReference type="GO" id="GO:0070475">
    <property type="term" value="P:rRNA base methylation"/>
    <property type="evidence" value="ECO:0007669"/>
    <property type="project" value="TreeGrafter"/>
</dbReference>
<sequence length="250" mass="27314">MSHYDFSGQRLFADDALAPGVEILPPPEALNYLLNVLRLRAGDAILLFNGRDGEFMAHLAETTRRSAKLRVDRQTRPQTPRADLDYCFAPLKQARLDYMAQKATEMGAGRLLPVITRRTQVRRVNSSRLRANAVEAAEQCGVLSVPEAPEAVDLDDFLAAFPPERLLVFCDEDAPIHNPVEALKGRTGRGVSVLVGPEGGFDDDERAAIARLSNIARISLGPRVLRADTAAVAALAIVQATIGDWTFNDL</sequence>
<dbReference type="InterPro" id="IPR046886">
    <property type="entry name" value="RsmE_MTase_dom"/>
</dbReference>
<keyword evidence="5" id="KW-0698">rRNA processing</keyword>
<dbReference type="NCBIfam" id="NF008696">
    <property type="entry name" value="PRK11713.3-5"/>
    <property type="match status" value="1"/>
</dbReference>
<evidence type="ECO:0000256" key="5">
    <source>
        <dbReference type="ARBA" id="ARBA00022552"/>
    </source>
</evidence>
<dbReference type="PANTHER" id="PTHR30027">
    <property type="entry name" value="RIBOSOMAL RNA SMALL SUBUNIT METHYLTRANSFERASE E"/>
    <property type="match status" value="1"/>
</dbReference>
<reference evidence="13" key="1">
    <citation type="submission" date="2023-07" db="EMBL/GenBank/DDBJ databases">
        <authorList>
            <person name="Pelsma A.J. K."/>
        </authorList>
    </citation>
    <scope>NUCLEOTIDE SEQUENCE</scope>
</reference>
<dbReference type="EC" id="2.1.1.193" evidence="3"/>
<evidence type="ECO:0000256" key="2">
    <source>
        <dbReference type="ARBA" id="ARBA00005528"/>
    </source>
</evidence>
<accession>A0AA48LZQ0</accession>
<name>A0AA48LZQ0_9ZZZZ</name>
<organism evidence="13">
    <name type="scientific">freshwater sediment metagenome</name>
    <dbReference type="NCBI Taxonomy" id="556182"/>
    <lineage>
        <taxon>unclassified sequences</taxon>
        <taxon>metagenomes</taxon>
        <taxon>ecological metagenomes</taxon>
    </lineage>
</organism>
<feature type="domain" description="Ribosomal RNA small subunit methyltransferase E PUA-like" evidence="12">
    <location>
        <begin position="28"/>
        <end position="71"/>
    </location>
</feature>
<dbReference type="SUPFAM" id="SSF88697">
    <property type="entry name" value="PUA domain-like"/>
    <property type="match status" value="1"/>
</dbReference>
<evidence type="ECO:0000313" key="13">
    <source>
        <dbReference type="EMBL" id="CAJ0871234.1"/>
    </source>
</evidence>
<evidence type="ECO:0000259" key="12">
    <source>
        <dbReference type="Pfam" id="PF20260"/>
    </source>
</evidence>
<dbReference type="PANTHER" id="PTHR30027:SF3">
    <property type="entry name" value="16S RRNA (URACIL(1498)-N(3))-METHYLTRANSFERASE"/>
    <property type="match status" value="1"/>
</dbReference>
<feature type="domain" description="Ribosomal RNA small subunit methyltransferase E methyltransferase" evidence="11">
    <location>
        <begin position="81"/>
        <end position="239"/>
    </location>
</feature>
<dbReference type="SUPFAM" id="SSF75217">
    <property type="entry name" value="alpha/beta knot"/>
    <property type="match status" value="1"/>
</dbReference>
<dbReference type="InterPro" id="IPR006700">
    <property type="entry name" value="RsmE"/>
</dbReference>
<evidence type="ECO:0000256" key="8">
    <source>
        <dbReference type="ARBA" id="ARBA00022691"/>
    </source>
</evidence>
<dbReference type="PIRSF" id="PIRSF015601">
    <property type="entry name" value="MTase_slr0722"/>
    <property type="match status" value="1"/>
</dbReference>
<dbReference type="AlphaFoldDB" id="A0AA48LZQ0"/>
<keyword evidence="4" id="KW-0963">Cytoplasm</keyword>
<keyword evidence="8" id="KW-0949">S-adenosyl-L-methionine</keyword>
<comment type="similarity">
    <text evidence="2">Belongs to the RNA methyltransferase RsmE family.</text>
</comment>
<keyword evidence="7" id="KW-0808">Transferase</keyword>
<dbReference type="InterPro" id="IPR015947">
    <property type="entry name" value="PUA-like_sf"/>
</dbReference>
<dbReference type="Gene3D" id="3.40.1280.10">
    <property type="match status" value="1"/>
</dbReference>
<proteinExistence type="inferred from homology"/>
<dbReference type="GO" id="GO:0070042">
    <property type="term" value="F:rRNA (uridine-N3-)-methyltransferase activity"/>
    <property type="evidence" value="ECO:0007669"/>
    <property type="project" value="TreeGrafter"/>
</dbReference>
<evidence type="ECO:0000256" key="3">
    <source>
        <dbReference type="ARBA" id="ARBA00012328"/>
    </source>
</evidence>
<dbReference type="InterPro" id="IPR029026">
    <property type="entry name" value="tRNA_m1G_MTases_N"/>
</dbReference>
<comment type="catalytic activity">
    <reaction evidence="10">
        <text>uridine(1498) in 16S rRNA + S-adenosyl-L-methionine = N(3)-methyluridine(1498) in 16S rRNA + S-adenosyl-L-homocysteine + H(+)</text>
        <dbReference type="Rhea" id="RHEA:42920"/>
        <dbReference type="Rhea" id="RHEA-COMP:10283"/>
        <dbReference type="Rhea" id="RHEA-COMP:10284"/>
        <dbReference type="ChEBI" id="CHEBI:15378"/>
        <dbReference type="ChEBI" id="CHEBI:57856"/>
        <dbReference type="ChEBI" id="CHEBI:59789"/>
        <dbReference type="ChEBI" id="CHEBI:65315"/>
        <dbReference type="ChEBI" id="CHEBI:74502"/>
        <dbReference type="EC" id="2.1.1.193"/>
    </reaction>
</comment>
<protein>
    <recommendedName>
        <fullName evidence="3">16S rRNA (uracil(1498)-N(3))-methyltransferase</fullName>
        <ecNumber evidence="3">2.1.1.193</ecNumber>
    </recommendedName>
</protein>
<gene>
    <name evidence="13" type="ORF">AMST5_02304</name>
</gene>
<dbReference type="InterPro" id="IPR029028">
    <property type="entry name" value="Alpha/beta_knot_MTases"/>
</dbReference>